<dbReference type="SUPFAM" id="SSF56112">
    <property type="entry name" value="Protein kinase-like (PK-like)"/>
    <property type="match status" value="1"/>
</dbReference>
<dbReference type="PANTHER" id="PTHR43289">
    <property type="entry name" value="MITOGEN-ACTIVATED PROTEIN KINASE KINASE KINASE 20-RELATED"/>
    <property type="match status" value="1"/>
</dbReference>
<dbReference type="InterPro" id="IPR000719">
    <property type="entry name" value="Prot_kinase_dom"/>
</dbReference>
<evidence type="ECO:0000256" key="6">
    <source>
        <dbReference type="SAM" id="Phobius"/>
    </source>
</evidence>
<feature type="binding site" evidence="5">
    <location>
        <position position="41"/>
    </location>
    <ligand>
        <name>ATP</name>
        <dbReference type="ChEBI" id="CHEBI:30616"/>
    </ligand>
</feature>
<evidence type="ECO:0000313" key="9">
    <source>
        <dbReference type="Proteomes" id="UP001430614"/>
    </source>
</evidence>
<gene>
    <name evidence="8" type="ORF">LJ655_01015</name>
</gene>
<dbReference type="PROSITE" id="PS00107">
    <property type="entry name" value="PROTEIN_KINASE_ATP"/>
    <property type="match status" value="1"/>
</dbReference>
<proteinExistence type="predicted"/>
<dbReference type="SMART" id="SM00220">
    <property type="entry name" value="S_TKc"/>
    <property type="match status" value="1"/>
</dbReference>
<dbReference type="GO" id="GO:0004674">
    <property type="term" value="F:protein serine/threonine kinase activity"/>
    <property type="evidence" value="ECO:0007669"/>
    <property type="project" value="UniProtKB-KW"/>
</dbReference>
<keyword evidence="8" id="KW-0723">Serine/threonine-protein kinase</keyword>
<accession>A0ABS8K7F5</accession>
<dbReference type="Proteomes" id="UP001430614">
    <property type="component" value="Unassembled WGS sequence"/>
</dbReference>
<keyword evidence="1" id="KW-0808">Transferase</keyword>
<dbReference type="InterPro" id="IPR008271">
    <property type="entry name" value="Ser/Thr_kinase_AS"/>
</dbReference>
<keyword evidence="3 8" id="KW-0418">Kinase</keyword>
<evidence type="ECO:0000259" key="7">
    <source>
        <dbReference type="PROSITE" id="PS50011"/>
    </source>
</evidence>
<dbReference type="RefSeq" id="WP_230559400.1">
    <property type="nucleotide sequence ID" value="NZ_JAJITC010000001.1"/>
</dbReference>
<dbReference type="Pfam" id="PF00069">
    <property type="entry name" value="Pkinase"/>
    <property type="match status" value="1"/>
</dbReference>
<protein>
    <submittedName>
        <fullName evidence="8">Serine/threonine protein kinase</fullName>
    </submittedName>
</protein>
<evidence type="ECO:0000256" key="3">
    <source>
        <dbReference type="ARBA" id="ARBA00022777"/>
    </source>
</evidence>
<dbReference type="Gene3D" id="1.10.510.10">
    <property type="entry name" value="Transferase(Phosphotransferase) domain 1"/>
    <property type="match status" value="1"/>
</dbReference>
<sequence length="324" mass="35413">MSFRQGQRVGPYVIERKLGAGGMASVWLAWDERRRQNVAVKVMADAIESESQIAARFLDEIRHHAVLRHPSIVAVRDVFSTGGQPCLVMDFAPGGSLATLLDERPGRRLPVAVALPLIGEVLDALDYAHRQGMVHRDVKPSNVLLDVSRQHALLSDFGIALATGERRRTRAGQSVGTTAYMSPEQIRATGAIDYRSDVYSVGCVLYELLTGRPPFLVESGRDANGDDDATARTTVLSMHLNSKPVAPHKRVRAIPRHVSNLVMRALEKDPARRVPGCAEFRRLLFAPPGWRGHVRQWLRSPVAIAAVLVVAMAAVLGAMAMKSG</sequence>
<evidence type="ECO:0000256" key="2">
    <source>
        <dbReference type="ARBA" id="ARBA00022741"/>
    </source>
</evidence>
<feature type="domain" description="Protein kinase" evidence="7">
    <location>
        <begin position="12"/>
        <end position="285"/>
    </location>
</feature>
<dbReference type="Gene3D" id="3.30.200.20">
    <property type="entry name" value="Phosphorylase Kinase, domain 1"/>
    <property type="match status" value="1"/>
</dbReference>
<dbReference type="EMBL" id="JAJITC010000001">
    <property type="protein sequence ID" value="MCC8400484.1"/>
    <property type="molecule type" value="Genomic_DNA"/>
</dbReference>
<evidence type="ECO:0000256" key="4">
    <source>
        <dbReference type="ARBA" id="ARBA00022840"/>
    </source>
</evidence>
<dbReference type="PROSITE" id="PS50011">
    <property type="entry name" value="PROTEIN_KINASE_DOM"/>
    <property type="match status" value="1"/>
</dbReference>
<evidence type="ECO:0000313" key="8">
    <source>
        <dbReference type="EMBL" id="MCC8400484.1"/>
    </source>
</evidence>
<keyword evidence="2 5" id="KW-0547">Nucleotide-binding</keyword>
<comment type="caution">
    <text evidence="8">The sequence shown here is derived from an EMBL/GenBank/DDBJ whole genome shotgun (WGS) entry which is preliminary data.</text>
</comment>
<dbReference type="InterPro" id="IPR011009">
    <property type="entry name" value="Kinase-like_dom_sf"/>
</dbReference>
<evidence type="ECO:0000256" key="5">
    <source>
        <dbReference type="PROSITE-ProRule" id="PRU10141"/>
    </source>
</evidence>
<dbReference type="PROSITE" id="PS00108">
    <property type="entry name" value="PROTEIN_KINASE_ST"/>
    <property type="match status" value="1"/>
</dbReference>
<evidence type="ECO:0000256" key="1">
    <source>
        <dbReference type="ARBA" id="ARBA00022679"/>
    </source>
</evidence>
<keyword evidence="9" id="KW-1185">Reference proteome</keyword>
<reference evidence="8 9" key="1">
    <citation type="submission" date="2021-11" db="EMBL/GenBank/DDBJ databases">
        <authorList>
            <person name="Oh E.-T."/>
            <person name="Kim S.-B."/>
        </authorList>
    </citation>
    <scope>NUCLEOTIDE SEQUENCE [LARGE SCALE GENOMIC DNA]</scope>
    <source>
        <strain evidence="8 9">MMS20-SJTN17</strain>
    </source>
</reference>
<dbReference type="CDD" id="cd14014">
    <property type="entry name" value="STKc_PknB_like"/>
    <property type="match status" value="1"/>
</dbReference>
<keyword evidence="4 5" id="KW-0067">ATP-binding</keyword>
<dbReference type="InterPro" id="IPR017441">
    <property type="entry name" value="Protein_kinase_ATP_BS"/>
</dbReference>
<keyword evidence="6" id="KW-1133">Transmembrane helix</keyword>
<dbReference type="PANTHER" id="PTHR43289:SF6">
    <property type="entry name" value="SERINE_THREONINE-PROTEIN KINASE NEKL-3"/>
    <property type="match status" value="1"/>
</dbReference>
<keyword evidence="6" id="KW-0472">Membrane</keyword>
<feature type="transmembrane region" description="Helical" evidence="6">
    <location>
        <begin position="301"/>
        <end position="321"/>
    </location>
</feature>
<name>A0ABS8K7F5_9BURK</name>
<organism evidence="8 9">
    <name type="scientific">Paraburkholderia translucens</name>
    <dbReference type="NCBI Taxonomy" id="2886945"/>
    <lineage>
        <taxon>Bacteria</taxon>
        <taxon>Pseudomonadati</taxon>
        <taxon>Pseudomonadota</taxon>
        <taxon>Betaproteobacteria</taxon>
        <taxon>Burkholderiales</taxon>
        <taxon>Burkholderiaceae</taxon>
        <taxon>Paraburkholderia</taxon>
    </lineage>
</organism>
<keyword evidence="6" id="KW-0812">Transmembrane</keyword>